<feature type="compositionally biased region" description="Low complexity" evidence="4">
    <location>
        <begin position="1534"/>
        <end position="1546"/>
    </location>
</feature>
<feature type="region of interest" description="Disordered" evidence="4">
    <location>
        <begin position="146"/>
        <end position="207"/>
    </location>
</feature>
<organism evidence="6 7">
    <name type="scientific">Chlamydomonas incerta</name>
    <dbReference type="NCBI Taxonomy" id="51695"/>
    <lineage>
        <taxon>Eukaryota</taxon>
        <taxon>Viridiplantae</taxon>
        <taxon>Chlorophyta</taxon>
        <taxon>core chlorophytes</taxon>
        <taxon>Chlorophyceae</taxon>
        <taxon>CS clade</taxon>
        <taxon>Chlamydomonadales</taxon>
        <taxon>Chlamydomonadaceae</taxon>
        <taxon>Chlamydomonas</taxon>
    </lineage>
</organism>
<evidence type="ECO:0000313" key="7">
    <source>
        <dbReference type="Proteomes" id="UP000650467"/>
    </source>
</evidence>
<keyword evidence="1" id="KW-0479">Metal-binding</keyword>
<feature type="region of interest" description="Disordered" evidence="4">
    <location>
        <begin position="268"/>
        <end position="317"/>
    </location>
</feature>
<dbReference type="Proteomes" id="UP000650467">
    <property type="component" value="Unassembled WGS sequence"/>
</dbReference>
<gene>
    <name evidence="6" type="ORF">HXX76_007325</name>
</gene>
<dbReference type="InterPro" id="IPR036893">
    <property type="entry name" value="SBP_sf"/>
</dbReference>
<dbReference type="Pfam" id="PF03110">
    <property type="entry name" value="SBP"/>
    <property type="match status" value="1"/>
</dbReference>
<dbReference type="GO" id="GO:0003677">
    <property type="term" value="F:DNA binding"/>
    <property type="evidence" value="ECO:0007669"/>
    <property type="project" value="InterPro"/>
</dbReference>
<accession>A0A835SXR2</accession>
<reference evidence="6" key="1">
    <citation type="journal article" date="2020" name="bioRxiv">
        <title>Comparative genomics of Chlamydomonas.</title>
        <authorList>
            <person name="Craig R.J."/>
            <person name="Hasan A.R."/>
            <person name="Ness R.W."/>
            <person name="Keightley P.D."/>
        </authorList>
    </citation>
    <scope>NUCLEOTIDE SEQUENCE</scope>
    <source>
        <strain evidence="6">SAG 7.73</strain>
    </source>
</reference>
<keyword evidence="7" id="KW-1185">Reference proteome</keyword>
<evidence type="ECO:0000256" key="3">
    <source>
        <dbReference type="ARBA" id="ARBA00022833"/>
    </source>
</evidence>
<feature type="region of interest" description="Disordered" evidence="4">
    <location>
        <begin position="24"/>
        <end position="62"/>
    </location>
</feature>
<dbReference type="InterPro" id="IPR044817">
    <property type="entry name" value="SBP-like"/>
</dbReference>
<dbReference type="PANTHER" id="PTHR31251">
    <property type="entry name" value="SQUAMOSA PROMOTER-BINDING-LIKE PROTEIN 4"/>
    <property type="match status" value="1"/>
</dbReference>
<feature type="compositionally biased region" description="Acidic residues" evidence="4">
    <location>
        <begin position="272"/>
        <end position="281"/>
    </location>
</feature>
<evidence type="ECO:0000256" key="2">
    <source>
        <dbReference type="ARBA" id="ARBA00022771"/>
    </source>
</evidence>
<feature type="region of interest" description="Disordered" evidence="4">
    <location>
        <begin position="484"/>
        <end position="512"/>
    </location>
</feature>
<dbReference type="PROSITE" id="PS51141">
    <property type="entry name" value="ZF_SBP"/>
    <property type="match status" value="1"/>
</dbReference>
<dbReference type="EMBL" id="JAEHOC010000015">
    <property type="protein sequence ID" value="KAG2435247.1"/>
    <property type="molecule type" value="Genomic_DNA"/>
</dbReference>
<sequence>MEDKHTDWSEDQYNFDTRRLRVTAAEEDDPDYEGEYHAVPPLRTGRLEARDGAQPSAGGRSDAKPEVACLVKGCNADLTTSKAYYRRFRICEAHMKSMSLSIEGRSCRFCQQCGKFHLVEEFDGANRNCRKALMIRFYKRRNMPLGGMQANLDRNEQGGMDDPAERRMEPRKRGRPRAPRPNITEDDTNAAALASSGGGSPPPALAGSNAAARAAAAAGFDTTLQAAYIAVSRGYQGSSGLGVTPATAIGPPGYSQGGVRMAGIQVEPGTYDNDEDEDDDGGGGSDGAPPRQRRSKGASAAGGGGARRASSRDLGLGGAAGGGRGAGQLDLNLLAGGLPPMGDGLGGVGLGAGGFGGLAGGPLEGLAGLPGMHGGGGLGARGGALGAGHLGGLSLGLVGGLGLGDLRGDLGLQLPLQGGGGGGRGAGGGLGHLGALGLRGGGLLDMVQGGGGAGGGLLLDHLGGGGGLLPQAGQAMRLVLQAPLDGRRGGSGNQSGCSSSHSQQEQQQQDAASGLLAPLGRGVGAARGGGSGQQQLGATVGEAAAEALAALAAGGRLDAQVLLAAAAVAAGGGAGSSEQHAALASLLARLPGGAELLCSRLLPRKQQLQDLEGGNNEQSVHLGLDRLLGRDVLGGRAGMLPAGLSLDHEDVGDLGMGRLGSGAGGGAGGPRLPLDAGGAVRPLGGGLGRGRGVGLDMGAVGGAGAAAGGGGGGRPTMAPLGAGLLGAARGRGSNADMDFPLRFDGGLPAVPLGRGLGRLAGAGGGPGAGSLHGDDAGDGSAGGRAELSLADLLGQMSIPQQLELLMGLPQQQMMEVLKQLPHAQQVELLIALQEDRQNRAVAERQQQQQQPRQQSRQTGVGSPQQQVIMLGAQGLRAAAGMAAVAGGGPGPRPLLDLEQEDDAAGRGGLRESPASGVRLNLAPLGGLAGARGVGLQGADPQVAAKALAALQEQADADEEAAVLARLQQGGRKAGGMAQAAAQLLAADAAGAVAGSSKSMEALVGLQLPASGSDRGEANGEEGKPEAPEVTTKASGSPKASGADDVCGPEAAAQRQPAAKQQAEEQQEQQQPKPDDNNAAGQVSDRGVDKDSGKDHVDRPSAVSTPPAGGAAADASVDTSAAKPVEDGAAADAGAAGAAYSCEEALERLSLKLHGVRPEELAPNVAQRMRNWLQSMDAVTLQGTLRSGCVNLVLDISYRQSPATVADTRAALPASGAAGRSSAWSYRLAAAAIASSLGLELTGKQAAAAAASRQRPSGEATEGAQEYGLCLEAAALAAARGIRVQVQVGATVVYPHQEEQPQGAEVHELAPLAVVQGGYAVVVMTGRNLGDPTARLHVRLNGRRLGALVQPQQDLLPAEPAHSASAAASCQHGLGVQEQEQHCDDECALVFLDPPSQAGLAVLEWEAGGGAGLLGDWWPLVVAPDEHVAAEVNSLALLPATASGRGHEWLRQLLVDVGLMLDAAHNAPAGGLRAGLEPGVLERLERRARRVAPFCEARMMWHTAAVARAFLAAAAAETDRADVGFAVVSRSPSRVSSSLSSACGSEFSDSEHEQEDSLDSAADAEGSGASPRPRDCDCKCHSSPCELHLRSASQ</sequence>
<feature type="compositionally biased region" description="Basic and acidic residues" evidence="4">
    <location>
        <begin position="1085"/>
        <end position="1098"/>
    </location>
</feature>
<comment type="caution">
    <text evidence="6">The sequence shown here is derived from an EMBL/GenBank/DDBJ whole genome shotgun (WGS) entry which is preliminary data.</text>
</comment>
<dbReference type="OrthoDB" id="551493at2759"/>
<evidence type="ECO:0000259" key="5">
    <source>
        <dbReference type="PROSITE" id="PS51141"/>
    </source>
</evidence>
<feature type="compositionally biased region" description="Low complexity" evidence="4">
    <location>
        <begin position="1104"/>
        <end position="1119"/>
    </location>
</feature>
<feature type="region of interest" description="Disordered" evidence="4">
    <location>
        <begin position="1534"/>
        <end position="1577"/>
    </location>
</feature>
<dbReference type="SUPFAM" id="SSF103612">
    <property type="entry name" value="SBT domain"/>
    <property type="match status" value="1"/>
</dbReference>
<evidence type="ECO:0000313" key="6">
    <source>
        <dbReference type="EMBL" id="KAG2435247.1"/>
    </source>
</evidence>
<name>A0A835SXR2_CHLIN</name>
<feature type="compositionally biased region" description="Low complexity" evidence="4">
    <location>
        <begin position="843"/>
        <end position="857"/>
    </location>
</feature>
<evidence type="ECO:0000256" key="4">
    <source>
        <dbReference type="SAM" id="MobiDB-lite"/>
    </source>
</evidence>
<feature type="compositionally biased region" description="Low complexity" evidence="4">
    <location>
        <begin position="1558"/>
        <end position="1569"/>
    </location>
</feature>
<feature type="compositionally biased region" description="Basic residues" evidence="4">
    <location>
        <begin position="169"/>
        <end position="178"/>
    </location>
</feature>
<dbReference type="PANTHER" id="PTHR31251:SF169">
    <property type="entry name" value="SQUAMOSA PROMOTER-BINDING-LIKE PROTEIN 8"/>
    <property type="match status" value="1"/>
</dbReference>
<feature type="region of interest" description="Disordered" evidence="4">
    <location>
        <begin position="840"/>
        <end position="863"/>
    </location>
</feature>
<dbReference type="GO" id="GO:0008270">
    <property type="term" value="F:zinc ion binding"/>
    <property type="evidence" value="ECO:0007669"/>
    <property type="project" value="UniProtKB-KW"/>
</dbReference>
<feature type="domain" description="SBP-type" evidence="5">
    <location>
        <begin position="66"/>
        <end position="143"/>
    </location>
</feature>
<dbReference type="Gene3D" id="4.10.1100.10">
    <property type="entry name" value="Transcription factor, SBP-box domain"/>
    <property type="match status" value="1"/>
</dbReference>
<feature type="region of interest" description="Disordered" evidence="4">
    <location>
        <begin position="1008"/>
        <end position="1119"/>
    </location>
</feature>
<feature type="compositionally biased region" description="Low complexity" evidence="4">
    <location>
        <begin position="1048"/>
        <end position="1060"/>
    </location>
</feature>
<dbReference type="GO" id="GO:0005634">
    <property type="term" value="C:nucleus"/>
    <property type="evidence" value="ECO:0007669"/>
    <property type="project" value="InterPro"/>
</dbReference>
<dbReference type="InterPro" id="IPR004333">
    <property type="entry name" value="SBP_dom"/>
</dbReference>
<keyword evidence="3" id="KW-0862">Zinc</keyword>
<feature type="compositionally biased region" description="Low complexity" evidence="4">
    <location>
        <begin position="494"/>
        <end position="512"/>
    </location>
</feature>
<keyword evidence="2" id="KW-0863">Zinc-finger</keyword>
<evidence type="ECO:0000256" key="1">
    <source>
        <dbReference type="ARBA" id="ARBA00022723"/>
    </source>
</evidence>
<protein>
    <recommendedName>
        <fullName evidence="5">SBP-type domain-containing protein</fullName>
    </recommendedName>
</protein>
<proteinExistence type="predicted"/>
<feature type="compositionally biased region" description="Basic and acidic residues" evidence="4">
    <location>
        <begin position="1013"/>
        <end position="1026"/>
    </location>
</feature>